<protein>
    <submittedName>
        <fullName evidence="3">TolC family protein</fullName>
    </submittedName>
</protein>
<dbReference type="EMBL" id="JACRYL010000016">
    <property type="protein sequence ID" value="MBC6112129.1"/>
    <property type="molecule type" value="Genomic_DNA"/>
</dbReference>
<keyword evidence="2" id="KW-0732">Signal</keyword>
<name>A0ABR7KVJ7_9SPHI</name>
<organism evidence="3 4">
    <name type="scientific">Pedobacter fastidiosus</name>
    <dbReference type="NCBI Taxonomy" id="2765361"/>
    <lineage>
        <taxon>Bacteria</taxon>
        <taxon>Pseudomonadati</taxon>
        <taxon>Bacteroidota</taxon>
        <taxon>Sphingobacteriia</taxon>
        <taxon>Sphingobacteriales</taxon>
        <taxon>Sphingobacteriaceae</taxon>
        <taxon>Pedobacter</taxon>
    </lineage>
</organism>
<gene>
    <name evidence="3" type="ORF">H7U22_17025</name>
</gene>
<evidence type="ECO:0000256" key="2">
    <source>
        <dbReference type="SAM" id="SignalP"/>
    </source>
</evidence>
<keyword evidence="4" id="KW-1185">Reference proteome</keyword>
<accession>A0ABR7KVJ7</accession>
<dbReference type="RefSeq" id="WP_187072555.1">
    <property type="nucleotide sequence ID" value="NZ_JACRYL010000016.1"/>
</dbReference>
<dbReference type="InterPro" id="IPR003423">
    <property type="entry name" value="OMP_efflux"/>
</dbReference>
<evidence type="ECO:0000256" key="1">
    <source>
        <dbReference type="ARBA" id="ARBA00007613"/>
    </source>
</evidence>
<evidence type="ECO:0000313" key="3">
    <source>
        <dbReference type="EMBL" id="MBC6112129.1"/>
    </source>
</evidence>
<feature type="chain" id="PRO_5045518132" evidence="2">
    <location>
        <begin position="22"/>
        <end position="226"/>
    </location>
</feature>
<reference evidence="3 4" key="1">
    <citation type="submission" date="2020-08" db="EMBL/GenBank/DDBJ databases">
        <authorList>
            <person name="Sun Q."/>
            <person name="Inoue M."/>
        </authorList>
    </citation>
    <scope>NUCLEOTIDE SEQUENCE [LARGE SCALE GENOMIC DNA]</scope>
    <source>
        <strain evidence="3 4">CCM 8938</strain>
    </source>
</reference>
<dbReference type="Pfam" id="PF02321">
    <property type="entry name" value="OEP"/>
    <property type="match status" value="1"/>
</dbReference>
<proteinExistence type="inferred from homology"/>
<comment type="caution">
    <text evidence="3">The sequence shown here is derived from an EMBL/GenBank/DDBJ whole genome shotgun (WGS) entry which is preliminary data.</text>
</comment>
<dbReference type="Proteomes" id="UP000652755">
    <property type="component" value="Unassembled WGS sequence"/>
</dbReference>
<feature type="signal peptide" evidence="2">
    <location>
        <begin position="1"/>
        <end position="21"/>
    </location>
</feature>
<sequence>MKNLFKIALTALMLLSVKTYAQESIIPEIKYSDLEKYIDLALKNYPRTKVFDVTVEKAHADVVNSSLAYLDIFNASYIYRPNDQAAINPVNPYSVNGFQLGVNFNLGTFLQKPFLAKKAKADYKIAQLQQQDFKLTLGTEVKKRYYDYLQQISLLKLTTEMAQENKGVAESLRNKFEKGEISLDAYNQSRINQFNSMQGKIQAEAQYFKSKDLLEEIIGAKLTDVK</sequence>
<evidence type="ECO:0000313" key="4">
    <source>
        <dbReference type="Proteomes" id="UP000652755"/>
    </source>
</evidence>
<dbReference type="SUPFAM" id="SSF56954">
    <property type="entry name" value="Outer membrane efflux proteins (OEP)"/>
    <property type="match status" value="1"/>
</dbReference>
<comment type="similarity">
    <text evidence="1">Belongs to the outer membrane factor (OMF) (TC 1.B.17) family.</text>
</comment>
<dbReference type="Gene3D" id="1.20.1600.10">
    <property type="entry name" value="Outer membrane efflux proteins (OEP)"/>
    <property type="match status" value="1"/>
</dbReference>